<dbReference type="CDD" id="cd18890">
    <property type="entry name" value="NUDIX_CDP-Chase"/>
    <property type="match status" value="1"/>
</dbReference>
<dbReference type="PANTHER" id="PTHR43046">
    <property type="entry name" value="GDP-MANNOSE MANNOSYL HYDROLASE"/>
    <property type="match status" value="1"/>
</dbReference>
<dbReference type="Proteomes" id="UP000006844">
    <property type="component" value="Chromosome"/>
</dbReference>
<dbReference type="InterPro" id="IPR000086">
    <property type="entry name" value="NUDIX_hydrolase_dom"/>
</dbReference>
<keyword evidence="2 4" id="KW-0378">Hydrolase</keyword>
<dbReference type="Gene3D" id="3.90.79.10">
    <property type="entry name" value="Nucleoside Triphosphate Pyrophosphohydrolase"/>
    <property type="match status" value="1"/>
</dbReference>
<evidence type="ECO:0000259" key="3">
    <source>
        <dbReference type="PROSITE" id="PS51462"/>
    </source>
</evidence>
<dbReference type="InterPro" id="IPR015797">
    <property type="entry name" value="NUDIX_hydrolase-like_dom_sf"/>
</dbReference>
<dbReference type="PANTHER" id="PTHR43046:SF16">
    <property type="entry name" value="ADP-RIBOSE PYROPHOSPHATASE YJHB-RELATED"/>
    <property type="match status" value="1"/>
</dbReference>
<protein>
    <submittedName>
        <fullName evidence="4">NUDIX hydrolase</fullName>
    </submittedName>
</protein>
<dbReference type="HOGENOM" id="CLU_082381_1_0_0"/>
<evidence type="ECO:0000256" key="2">
    <source>
        <dbReference type="ARBA" id="ARBA00022801"/>
    </source>
</evidence>
<reference evidence="4 5" key="1">
    <citation type="journal article" date="2012" name="Stand. Genomic Sci.">
        <title>Complete genome sequence of Terriglobus saanensis type strain SP1PR4(T), an Acidobacteria from tundra soil.</title>
        <authorList>
            <person name="Rawat S.R."/>
            <person name="Mannisto M.K."/>
            <person name="Starovoytov V."/>
            <person name="Goodwin L."/>
            <person name="Nolan M."/>
            <person name="Hauser L."/>
            <person name="Land M."/>
            <person name="Davenport K.W."/>
            <person name="Woyke T."/>
            <person name="Haggblom M.M."/>
        </authorList>
    </citation>
    <scope>NUCLEOTIDE SEQUENCE</scope>
    <source>
        <strain evidence="5">ATCC BAA-1853 / DSM 23119 / SP1PR4</strain>
    </source>
</reference>
<dbReference type="RefSeq" id="WP_013567785.1">
    <property type="nucleotide sequence ID" value="NC_014963.1"/>
</dbReference>
<keyword evidence="5" id="KW-1185">Reference proteome</keyword>
<dbReference type="AlphaFoldDB" id="E8UYG4"/>
<dbReference type="STRING" id="401053.AciPR4_1227"/>
<gene>
    <name evidence="4" type="ordered locus">AciPR4_1227</name>
</gene>
<dbReference type="PROSITE" id="PS51462">
    <property type="entry name" value="NUDIX"/>
    <property type="match status" value="1"/>
</dbReference>
<dbReference type="Gene3D" id="6.10.250.1120">
    <property type="match status" value="1"/>
</dbReference>
<feature type="domain" description="Nudix hydrolase" evidence="3">
    <location>
        <begin position="75"/>
        <end position="204"/>
    </location>
</feature>
<dbReference type="eggNOG" id="COG1051">
    <property type="taxonomic scope" value="Bacteria"/>
</dbReference>
<evidence type="ECO:0000256" key="1">
    <source>
        <dbReference type="ARBA" id="ARBA00001946"/>
    </source>
</evidence>
<comment type="cofactor">
    <cofactor evidence="1">
        <name>Mg(2+)</name>
        <dbReference type="ChEBI" id="CHEBI:18420"/>
    </cofactor>
</comment>
<evidence type="ECO:0000313" key="5">
    <source>
        <dbReference type="Proteomes" id="UP000006844"/>
    </source>
</evidence>
<sequence length="219" mass="24857">MPLQGDRSMTSAELLLCAQRIQAISQAGIAYATNAYDLERYQQLRALSVDLLQSLSDEPYEKIIRVFASETGYQTPKVDIRAVMFNESRQILLVKEKVDQGRWTVPGGWADVGHTPFEVAEKETEEETGLHVRAERLLMLCDKKKYPHPPQPWYVYKAFILCKIEGGTLAEETSETGGARWFSQEDLAELDLSTDRVTHSQLEVLFRFAEDPTLPTLCD</sequence>
<dbReference type="KEGG" id="tsa:AciPR4_1227"/>
<organism evidence="4 5">
    <name type="scientific">Terriglobus saanensis (strain ATCC BAA-1853 / DSM 23119 / SP1PR4)</name>
    <dbReference type="NCBI Taxonomy" id="401053"/>
    <lineage>
        <taxon>Bacteria</taxon>
        <taxon>Pseudomonadati</taxon>
        <taxon>Acidobacteriota</taxon>
        <taxon>Terriglobia</taxon>
        <taxon>Terriglobales</taxon>
        <taxon>Acidobacteriaceae</taxon>
        <taxon>Terriglobus</taxon>
    </lineage>
</organism>
<dbReference type="GO" id="GO:0016787">
    <property type="term" value="F:hydrolase activity"/>
    <property type="evidence" value="ECO:0007669"/>
    <property type="project" value="UniProtKB-KW"/>
</dbReference>
<evidence type="ECO:0000313" key="4">
    <source>
        <dbReference type="EMBL" id="ADV82052.1"/>
    </source>
</evidence>
<proteinExistence type="predicted"/>
<dbReference type="Pfam" id="PF12535">
    <property type="entry name" value="Nudix_N"/>
    <property type="match status" value="1"/>
</dbReference>
<accession>E8UYG4</accession>
<dbReference type="InterPro" id="IPR059176">
    <property type="entry name" value="UDP-X_N"/>
</dbReference>
<dbReference type="Pfam" id="PF00293">
    <property type="entry name" value="NUDIX"/>
    <property type="match status" value="1"/>
</dbReference>
<name>E8UYG4_TERSS</name>
<dbReference type="SUPFAM" id="SSF55811">
    <property type="entry name" value="Nudix"/>
    <property type="match status" value="1"/>
</dbReference>
<dbReference type="EMBL" id="CP002467">
    <property type="protein sequence ID" value="ADV82052.1"/>
    <property type="molecule type" value="Genomic_DNA"/>
</dbReference>